<protein>
    <submittedName>
        <fullName evidence="2">Nucleoside hydrolase</fullName>
    </submittedName>
</protein>
<dbReference type="Proteomes" id="UP001168528">
    <property type="component" value="Unassembled WGS sequence"/>
</dbReference>
<dbReference type="InterPro" id="IPR001910">
    <property type="entry name" value="Inosine/uridine_hydrolase_dom"/>
</dbReference>
<organism evidence="2 3">
    <name type="scientific">Rhodocytophaga aerolata</name>
    <dbReference type="NCBI Taxonomy" id="455078"/>
    <lineage>
        <taxon>Bacteria</taxon>
        <taxon>Pseudomonadati</taxon>
        <taxon>Bacteroidota</taxon>
        <taxon>Cytophagia</taxon>
        <taxon>Cytophagales</taxon>
        <taxon>Rhodocytophagaceae</taxon>
        <taxon>Rhodocytophaga</taxon>
    </lineage>
</organism>
<comment type="caution">
    <text evidence="2">The sequence shown here is derived from an EMBL/GenBank/DDBJ whole genome shotgun (WGS) entry which is preliminary data.</text>
</comment>
<proteinExistence type="predicted"/>
<accession>A0ABT8R8A7</accession>
<dbReference type="PANTHER" id="PTHR43264">
    <property type="match status" value="1"/>
</dbReference>
<evidence type="ECO:0000313" key="3">
    <source>
        <dbReference type="Proteomes" id="UP001168528"/>
    </source>
</evidence>
<dbReference type="SUPFAM" id="SSF53590">
    <property type="entry name" value="Nucleoside hydrolase"/>
    <property type="match status" value="1"/>
</dbReference>
<dbReference type="PANTHER" id="PTHR43264:SF1">
    <property type="entry name" value="INOSINE_URIDINE-PREFERRING NUCLEOSIDE HYDROLASE DOMAIN-CONTAINING PROTEIN"/>
    <property type="match status" value="1"/>
</dbReference>
<gene>
    <name evidence="2" type="ORF">Q0590_11610</name>
</gene>
<name>A0ABT8R8A7_9BACT</name>
<reference evidence="2" key="1">
    <citation type="submission" date="2023-07" db="EMBL/GenBank/DDBJ databases">
        <title>The genome sequence of Rhodocytophaga aerolata KACC 12507.</title>
        <authorList>
            <person name="Zhang X."/>
        </authorList>
    </citation>
    <scope>NUCLEOTIDE SEQUENCE</scope>
    <source>
        <strain evidence="2">KACC 12507</strain>
    </source>
</reference>
<keyword evidence="2" id="KW-0378">Hydrolase</keyword>
<dbReference type="Pfam" id="PF01156">
    <property type="entry name" value="IU_nuc_hydro"/>
    <property type="match status" value="1"/>
</dbReference>
<sequence>MPILSAQFRVILDADIDSDVDDVAALAMLHTLADEKKVDFAGVIVTSDDPYAPLCVDAVNTYFGRPNLPVGFLKSQKELKNHSKYTRQISEEFPHRLRSLENAQESTALYRKILSNSPDSSVVIITIGHLTSFQQLLQSGADTYSPLDGKALASKKVARWICMGGMFPEGKEANFYRPDPLSTVYCLKAWDKQVIFCGWEVGKEVITGGQYLKKSLPTNNPVYRAYELYNGFAGRPSWDQIAVLLLTEKASTYFDRVTNGYCYVSKDGSNQWLSDKDSNHEYIKIKPEVNPNAIARFIDGLVLHNKHLSKQK</sequence>
<evidence type="ECO:0000313" key="2">
    <source>
        <dbReference type="EMBL" id="MDO1446905.1"/>
    </source>
</evidence>
<evidence type="ECO:0000259" key="1">
    <source>
        <dbReference type="Pfam" id="PF01156"/>
    </source>
</evidence>
<feature type="domain" description="Inosine/uridine-preferring nucleoside hydrolase" evidence="1">
    <location>
        <begin position="10"/>
        <end position="255"/>
    </location>
</feature>
<dbReference type="Gene3D" id="3.90.245.10">
    <property type="entry name" value="Ribonucleoside hydrolase-like"/>
    <property type="match status" value="1"/>
</dbReference>
<keyword evidence="3" id="KW-1185">Reference proteome</keyword>
<dbReference type="RefSeq" id="WP_302037709.1">
    <property type="nucleotide sequence ID" value="NZ_JAUKPO010000005.1"/>
</dbReference>
<dbReference type="InterPro" id="IPR036452">
    <property type="entry name" value="Ribo_hydro-like"/>
</dbReference>
<dbReference type="EMBL" id="JAUKPO010000005">
    <property type="protein sequence ID" value="MDO1446905.1"/>
    <property type="molecule type" value="Genomic_DNA"/>
</dbReference>
<dbReference type="GO" id="GO:0016787">
    <property type="term" value="F:hydrolase activity"/>
    <property type="evidence" value="ECO:0007669"/>
    <property type="project" value="UniProtKB-KW"/>
</dbReference>